<sequence length="318" mass="35991">MDAKTLSAMIFKSFLVLIISLTSVIGNSMVLAVVYRSQRLRTLTNAYIVNLAISDIFMATLCMPLTITALITVNWSWGDTMCKFQGILGVSLAFISLQTMTLTAANRYFRIVRPRKYPSIFTKRSTFVMISVLWVVGLCFGELYVWASGGEIIYIPNAGTCFPRFVPLVVAVIGFLLPSILMFLCYFLVYRAVRRHSLTVTCSLQRGDVRPNCEELNTTKLLFFVMLGFVLCWVPTQVIGMILAKVMDTLPPEYPWICFTLVYLSCAVNPIIYGVMNARFRREFKKLVSSAKRGVVCTGRHFRTNPTNQREELVLQVI</sequence>
<accession>A0AAU9VQU3</accession>
<dbReference type="InterPro" id="IPR017452">
    <property type="entry name" value="GPCR_Rhodpsn_7TM"/>
</dbReference>
<protein>
    <recommendedName>
        <fullName evidence="11">G-protein coupled receptors family 1 profile domain-containing protein</fullName>
    </recommendedName>
</protein>
<evidence type="ECO:0000256" key="2">
    <source>
        <dbReference type="ARBA" id="ARBA00022475"/>
    </source>
</evidence>
<evidence type="ECO:0000313" key="12">
    <source>
        <dbReference type="EMBL" id="CAH3036717.1"/>
    </source>
</evidence>
<feature type="transmembrane region" description="Helical" evidence="10">
    <location>
        <begin position="84"/>
        <end position="105"/>
    </location>
</feature>
<feature type="transmembrane region" description="Helical" evidence="10">
    <location>
        <begin position="221"/>
        <end position="242"/>
    </location>
</feature>
<keyword evidence="5 9" id="KW-0297">G-protein coupled receptor</keyword>
<evidence type="ECO:0000256" key="1">
    <source>
        <dbReference type="ARBA" id="ARBA00004651"/>
    </source>
</evidence>
<dbReference type="Pfam" id="PF00001">
    <property type="entry name" value="7tm_1"/>
    <property type="match status" value="1"/>
</dbReference>
<evidence type="ECO:0000259" key="11">
    <source>
        <dbReference type="PROSITE" id="PS50262"/>
    </source>
</evidence>
<dbReference type="PRINTS" id="PR00237">
    <property type="entry name" value="GPCRRHODOPSN"/>
</dbReference>
<evidence type="ECO:0000256" key="3">
    <source>
        <dbReference type="ARBA" id="ARBA00022692"/>
    </source>
</evidence>
<evidence type="ECO:0000256" key="6">
    <source>
        <dbReference type="ARBA" id="ARBA00023136"/>
    </source>
</evidence>
<feature type="domain" description="G-protein coupled receptors family 1 profile" evidence="11">
    <location>
        <begin position="26"/>
        <end position="273"/>
    </location>
</feature>
<reference evidence="12 13" key="1">
    <citation type="submission" date="2022-05" db="EMBL/GenBank/DDBJ databases">
        <authorList>
            <consortium name="Genoscope - CEA"/>
            <person name="William W."/>
        </authorList>
    </citation>
    <scope>NUCLEOTIDE SEQUENCE [LARGE SCALE GENOMIC DNA]</scope>
</reference>
<dbReference type="InterPro" id="IPR000276">
    <property type="entry name" value="GPCR_Rhodpsn"/>
</dbReference>
<keyword evidence="7 9" id="KW-0675">Receptor</keyword>
<dbReference type="SUPFAM" id="SSF81321">
    <property type="entry name" value="Family A G protein-coupled receptor-like"/>
    <property type="match status" value="1"/>
</dbReference>
<dbReference type="AlphaFoldDB" id="A0AAU9VQU3"/>
<feature type="transmembrane region" description="Helical" evidence="10">
    <location>
        <begin position="254"/>
        <end position="276"/>
    </location>
</feature>
<comment type="subcellular location">
    <subcellularLocation>
        <location evidence="1">Cell membrane</location>
        <topology evidence="1">Multi-pass membrane protein</topology>
    </subcellularLocation>
</comment>
<comment type="similarity">
    <text evidence="9">Belongs to the G-protein coupled receptor 1 family.</text>
</comment>
<keyword evidence="6 10" id="KW-0472">Membrane</keyword>
<dbReference type="CDD" id="cd00637">
    <property type="entry name" value="7tm_classA_rhodopsin-like"/>
    <property type="match status" value="1"/>
</dbReference>
<evidence type="ECO:0000256" key="5">
    <source>
        <dbReference type="ARBA" id="ARBA00023040"/>
    </source>
</evidence>
<dbReference type="GO" id="GO:0005886">
    <property type="term" value="C:plasma membrane"/>
    <property type="evidence" value="ECO:0007669"/>
    <property type="project" value="UniProtKB-SubCell"/>
</dbReference>
<evidence type="ECO:0000256" key="7">
    <source>
        <dbReference type="ARBA" id="ARBA00023170"/>
    </source>
</evidence>
<proteinExistence type="inferred from homology"/>
<feature type="transmembrane region" description="Helical" evidence="10">
    <location>
        <begin position="47"/>
        <end position="72"/>
    </location>
</feature>
<dbReference type="PANTHER" id="PTHR24228">
    <property type="entry name" value="B2 BRADYKININ RECEPTOR/ANGIOTENSIN II RECEPTOR"/>
    <property type="match status" value="1"/>
</dbReference>
<dbReference type="Gene3D" id="1.20.1070.10">
    <property type="entry name" value="Rhodopsin 7-helix transmembrane proteins"/>
    <property type="match status" value="1"/>
</dbReference>
<comment type="caution">
    <text evidence="12">The sequence shown here is derived from an EMBL/GenBank/DDBJ whole genome shotgun (WGS) entry which is preliminary data.</text>
</comment>
<dbReference type="Proteomes" id="UP001159428">
    <property type="component" value="Unassembled WGS sequence"/>
</dbReference>
<dbReference type="GO" id="GO:0004930">
    <property type="term" value="F:G protein-coupled receptor activity"/>
    <property type="evidence" value="ECO:0007669"/>
    <property type="project" value="UniProtKB-KW"/>
</dbReference>
<name>A0AAU9VQU3_9CNID</name>
<feature type="transmembrane region" description="Helical" evidence="10">
    <location>
        <begin position="165"/>
        <end position="189"/>
    </location>
</feature>
<evidence type="ECO:0000256" key="4">
    <source>
        <dbReference type="ARBA" id="ARBA00022989"/>
    </source>
</evidence>
<feature type="transmembrane region" description="Helical" evidence="10">
    <location>
        <begin position="14"/>
        <end position="35"/>
    </location>
</feature>
<feature type="transmembrane region" description="Helical" evidence="10">
    <location>
        <begin position="126"/>
        <end position="145"/>
    </location>
</feature>
<keyword evidence="4 10" id="KW-1133">Transmembrane helix</keyword>
<keyword evidence="13" id="KW-1185">Reference proteome</keyword>
<keyword evidence="8 9" id="KW-0807">Transducer</keyword>
<organism evidence="12 13">
    <name type="scientific">Pocillopora meandrina</name>
    <dbReference type="NCBI Taxonomy" id="46732"/>
    <lineage>
        <taxon>Eukaryota</taxon>
        <taxon>Metazoa</taxon>
        <taxon>Cnidaria</taxon>
        <taxon>Anthozoa</taxon>
        <taxon>Hexacorallia</taxon>
        <taxon>Scleractinia</taxon>
        <taxon>Astrocoeniina</taxon>
        <taxon>Pocilloporidae</taxon>
        <taxon>Pocillopora</taxon>
    </lineage>
</organism>
<dbReference type="PROSITE" id="PS00237">
    <property type="entry name" value="G_PROTEIN_RECEP_F1_1"/>
    <property type="match status" value="1"/>
</dbReference>
<dbReference type="SMART" id="SM01381">
    <property type="entry name" value="7TM_GPCR_Srsx"/>
    <property type="match status" value="1"/>
</dbReference>
<keyword evidence="2" id="KW-1003">Cell membrane</keyword>
<evidence type="ECO:0000256" key="8">
    <source>
        <dbReference type="ARBA" id="ARBA00023224"/>
    </source>
</evidence>
<evidence type="ECO:0000256" key="10">
    <source>
        <dbReference type="SAM" id="Phobius"/>
    </source>
</evidence>
<evidence type="ECO:0000256" key="9">
    <source>
        <dbReference type="RuleBase" id="RU000688"/>
    </source>
</evidence>
<dbReference type="EMBL" id="CALNXJ010000003">
    <property type="protein sequence ID" value="CAH3036717.1"/>
    <property type="molecule type" value="Genomic_DNA"/>
</dbReference>
<keyword evidence="3 9" id="KW-0812">Transmembrane</keyword>
<gene>
    <name evidence="12" type="ORF">PMEA_00017083</name>
</gene>
<dbReference type="PROSITE" id="PS50262">
    <property type="entry name" value="G_PROTEIN_RECEP_F1_2"/>
    <property type="match status" value="1"/>
</dbReference>
<evidence type="ECO:0000313" key="13">
    <source>
        <dbReference type="Proteomes" id="UP001159428"/>
    </source>
</evidence>
<dbReference type="PANTHER" id="PTHR24228:SF59">
    <property type="entry name" value="NEUROPEPTIDE RECEPTOR 15"/>
    <property type="match status" value="1"/>
</dbReference>